<keyword evidence="3" id="KW-1185">Reference proteome</keyword>
<dbReference type="AlphaFoldDB" id="A0A364XWX6"/>
<dbReference type="Proteomes" id="UP000251889">
    <property type="component" value="Unassembled WGS sequence"/>
</dbReference>
<organism evidence="2 3">
    <name type="scientific">Pseudochryseolinea flava</name>
    <dbReference type="NCBI Taxonomy" id="2059302"/>
    <lineage>
        <taxon>Bacteria</taxon>
        <taxon>Pseudomonadati</taxon>
        <taxon>Bacteroidota</taxon>
        <taxon>Cytophagia</taxon>
        <taxon>Cytophagales</taxon>
        <taxon>Fulvivirgaceae</taxon>
        <taxon>Pseudochryseolinea</taxon>
    </lineage>
</organism>
<gene>
    <name evidence="2" type="ORF">DQQ10_22225</name>
</gene>
<feature type="transmembrane region" description="Helical" evidence="1">
    <location>
        <begin position="84"/>
        <end position="102"/>
    </location>
</feature>
<name>A0A364XWX6_9BACT</name>
<sequence length="148" mass="15276">MELKNAVGGLAGAAALTLINQGVAKFDKDAPRLDLLGMNAVAKFAKPKLPVLKNLFPLAIGGDLISNSLYYAMAKGDTQQSTYLRGALLGLGAGLGAITLPQKLGMASGAVSRKTQTKVMTVAWYVIGGLVAAAAINLLNRGNRVHTA</sequence>
<evidence type="ECO:0000313" key="3">
    <source>
        <dbReference type="Proteomes" id="UP000251889"/>
    </source>
</evidence>
<reference evidence="2 3" key="1">
    <citation type="submission" date="2018-06" db="EMBL/GenBank/DDBJ databases">
        <title>Chryseolinea flavus sp. nov., a member of the phylum Bacteroidetes isolated from soil.</title>
        <authorList>
            <person name="Li Y."/>
            <person name="Wang J."/>
        </authorList>
    </citation>
    <scope>NUCLEOTIDE SEQUENCE [LARGE SCALE GENOMIC DNA]</scope>
    <source>
        <strain evidence="2 3">SDU1-6</strain>
    </source>
</reference>
<dbReference type="EMBL" id="QMFY01000015">
    <property type="protein sequence ID" value="RAV98736.1"/>
    <property type="molecule type" value="Genomic_DNA"/>
</dbReference>
<accession>A0A364XWX6</accession>
<keyword evidence="1" id="KW-1133">Transmembrane helix</keyword>
<dbReference type="RefSeq" id="WP_112749133.1">
    <property type="nucleotide sequence ID" value="NZ_QMFY01000015.1"/>
</dbReference>
<feature type="transmembrane region" description="Helical" evidence="1">
    <location>
        <begin position="122"/>
        <end position="139"/>
    </location>
</feature>
<comment type="caution">
    <text evidence="2">The sequence shown here is derived from an EMBL/GenBank/DDBJ whole genome shotgun (WGS) entry which is preliminary data.</text>
</comment>
<keyword evidence="1" id="KW-0472">Membrane</keyword>
<evidence type="ECO:0000313" key="2">
    <source>
        <dbReference type="EMBL" id="RAV98736.1"/>
    </source>
</evidence>
<keyword evidence="1" id="KW-0812">Transmembrane</keyword>
<dbReference type="OrthoDB" id="677977at2"/>
<feature type="transmembrane region" description="Helical" evidence="1">
    <location>
        <begin position="55"/>
        <end position="72"/>
    </location>
</feature>
<protein>
    <submittedName>
        <fullName evidence="2">Uncharacterized protein</fullName>
    </submittedName>
</protein>
<proteinExistence type="predicted"/>
<evidence type="ECO:0000256" key="1">
    <source>
        <dbReference type="SAM" id="Phobius"/>
    </source>
</evidence>